<dbReference type="OrthoDB" id="234964at2"/>
<evidence type="ECO:0000256" key="4">
    <source>
        <dbReference type="ARBA" id="ARBA00023136"/>
    </source>
</evidence>
<evidence type="ECO:0000256" key="5">
    <source>
        <dbReference type="ARBA" id="ARBA00023237"/>
    </source>
</evidence>
<gene>
    <name evidence="6" type="ORF">Poly51_02600</name>
</gene>
<dbReference type="AlphaFoldDB" id="A0A5C6FIS6"/>
<keyword evidence="2" id="KW-1134">Transmembrane beta strand</keyword>
<reference evidence="6 7" key="1">
    <citation type="submission" date="2019-02" db="EMBL/GenBank/DDBJ databases">
        <title>Deep-cultivation of Planctomycetes and their phenomic and genomic characterization uncovers novel biology.</title>
        <authorList>
            <person name="Wiegand S."/>
            <person name="Jogler M."/>
            <person name="Boedeker C."/>
            <person name="Pinto D."/>
            <person name="Vollmers J."/>
            <person name="Rivas-Marin E."/>
            <person name="Kohn T."/>
            <person name="Peeters S.H."/>
            <person name="Heuer A."/>
            <person name="Rast P."/>
            <person name="Oberbeckmann S."/>
            <person name="Bunk B."/>
            <person name="Jeske O."/>
            <person name="Meyerdierks A."/>
            <person name="Storesund J.E."/>
            <person name="Kallscheuer N."/>
            <person name="Luecker S."/>
            <person name="Lage O.M."/>
            <person name="Pohl T."/>
            <person name="Merkel B.J."/>
            <person name="Hornburger P."/>
            <person name="Mueller R.-W."/>
            <person name="Bruemmer F."/>
            <person name="Labrenz M."/>
            <person name="Spormann A.M."/>
            <person name="Op Den Camp H."/>
            <person name="Overmann J."/>
            <person name="Amann R."/>
            <person name="Jetten M.S.M."/>
            <person name="Mascher T."/>
            <person name="Medema M.H."/>
            <person name="Devos D.P."/>
            <person name="Kaster A.-K."/>
            <person name="Ovreas L."/>
            <person name="Rohde M."/>
            <person name="Galperin M.Y."/>
            <person name="Jogler C."/>
        </authorList>
    </citation>
    <scope>NUCLEOTIDE SEQUENCE [LARGE SCALE GENOMIC DNA]</scope>
    <source>
        <strain evidence="6 7">Poly51</strain>
    </source>
</reference>
<keyword evidence="3" id="KW-0812">Transmembrane</keyword>
<dbReference type="InterPro" id="IPR051906">
    <property type="entry name" value="TolC-like"/>
</dbReference>
<sequence length="629" mass="69191">MHLRLGVRKFVRAGTAVRRLFLAAIVAPALSSNCMGQYTSGGANVEAYQSHIDTAAMSDAAEQASMVNVGSIPTGFQPWWNQSITSTLQPEATSKPVDIESLLIRTLEHSAQVKVFSDLPLIRQTAITEACASFDWSAFMNTRWDDTSDPVGNTLTTGGASRYNNNQWTATGGVARRNTYGGRFEAAQDLGFQNTNSTFFQPNDQGTSRIRLSYVQPLMRGRGQVYNNSLVVLAKIDTSVANDEFSRQLQSHLLEVTRAYWALYLERVSLIQKRRLLEMGVEIAANLEARSSVDVVGSQLVRVNAAVANRRAELVRAEMAVRNSQDRIQALVNDPEFALALNLEMIPTHMPIQDVESLEIGDVLTTALQMRPEVNQAIKQVKAACIRLGMSRNELMPQFDFIAETYVAGLRGRSDLGGAWADQFSEGTPSYALGLAYEMPIGNRAARARLTRRTLEVRQLQNQFRATVETLLMETKVAAREVRTSERDSVAKYVSMMAAANRLDNVVERWAHLPGVDQSVGLYLEDVLDAQSQLTVAEFEFAKAQTTYNLSLMNLKRATGTLLQHENITSGVGYSCGLPMTMLDKDGIASTSMAPSLPYVASSESMAVPDSDYLNDQTEVGLIDAGLIE</sequence>
<comment type="subcellular location">
    <subcellularLocation>
        <location evidence="1">Cell outer membrane</location>
    </subcellularLocation>
</comment>
<evidence type="ECO:0000313" key="7">
    <source>
        <dbReference type="Proteomes" id="UP000318288"/>
    </source>
</evidence>
<dbReference type="GO" id="GO:0015562">
    <property type="term" value="F:efflux transmembrane transporter activity"/>
    <property type="evidence" value="ECO:0007669"/>
    <property type="project" value="InterPro"/>
</dbReference>
<proteinExistence type="predicted"/>
<evidence type="ECO:0000313" key="6">
    <source>
        <dbReference type="EMBL" id="TWU59987.1"/>
    </source>
</evidence>
<dbReference type="GO" id="GO:0009279">
    <property type="term" value="C:cell outer membrane"/>
    <property type="evidence" value="ECO:0007669"/>
    <property type="project" value="UniProtKB-SubCell"/>
</dbReference>
<keyword evidence="7" id="KW-1185">Reference proteome</keyword>
<accession>A0A5C6FIS6</accession>
<evidence type="ECO:0000256" key="3">
    <source>
        <dbReference type="ARBA" id="ARBA00022692"/>
    </source>
</evidence>
<dbReference type="GO" id="GO:0015288">
    <property type="term" value="F:porin activity"/>
    <property type="evidence" value="ECO:0007669"/>
    <property type="project" value="TreeGrafter"/>
</dbReference>
<dbReference type="EMBL" id="SJPW01000001">
    <property type="protein sequence ID" value="TWU59987.1"/>
    <property type="molecule type" value="Genomic_DNA"/>
</dbReference>
<organism evidence="6 7">
    <name type="scientific">Rubripirellula tenax</name>
    <dbReference type="NCBI Taxonomy" id="2528015"/>
    <lineage>
        <taxon>Bacteria</taxon>
        <taxon>Pseudomonadati</taxon>
        <taxon>Planctomycetota</taxon>
        <taxon>Planctomycetia</taxon>
        <taxon>Pirellulales</taxon>
        <taxon>Pirellulaceae</taxon>
        <taxon>Rubripirellula</taxon>
    </lineage>
</organism>
<dbReference type="PANTHER" id="PTHR30026">
    <property type="entry name" value="OUTER MEMBRANE PROTEIN TOLC"/>
    <property type="match status" value="1"/>
</dbReference>
<keyword evidence="4" id="KW-0472">Membrane</keyword>
<evidence type="ECO:0000256" key="2">
    <source>
        <dbReference type="ARBA" id="ARBA00022452"/>
    </source>
</evidence>
<dbReference type="RefSeq" id="WP_146453539.1">
    <property type="nucleotide sequence ID" value="NZ_SJPW01000001.1"/>
</dbReference>
<dbReference type="GO" id="GO:1990281">
    <property type="term" value="C:efflux pump complex"/>
    <property type="evidence" value="ECO:0007669"/>
    <property type="project" value="TreeGrafter"/>
</dbReference>
<dbReference type="Gene3D" id="1.20.1600.10">
    <property type="entry name" value="Outer membrane efflux proteins (OEP)"/>
    <property type="match status" value="1"/>
</dbReference>
<dbReference type="Proteomes" id="UP000318288">
    <property type="component" value="Unassembled WGS sequence"/>
</dbReference>
<dbReference type="PANTHER" id="PTHR30026:SF23">
    <property type="entry name" value="TO APRF-PUTATIVE OUTER MEMBRANE EFFLUX PROTEIN OR SECRETED ALKALINE PHOSPHATASE-RELATED"/>
    <property type="match status" value="1"/>
</dbReference>
<name>A0A5C6FIS6_9BACT</name>
<dbReference type="SUPFAM" id="SSF56954">
    <property type="entry name" value="Outer membrane efflux proteins (OEP)"/>
    <property type="match status" value="1"/>
</dbReference>
<protein>
    <submittedName>
        <fullName evidence="6">Outer membrane efflux protein</fullName>
    </submittedName>
</protein>
<comment type="caution">
    <text evidence="6">The sequence shown here is derived from an EMBL/GenBank/DDBJ whole genome shotgun (WGS) entry which is preliminary data.</text>
</comment>
<keyword evidence="5" id="KW-0998">Cell outer membrane</keyword>
<evidence type="ECO:0000256" key="1">
    <source>
        <dbReference type="ARBA" id="ARBA00004442"/>
    </source>
</evidence>